<accession>A0ACB9TQI3</accession>
<keyword evidence="2" id="KW-1185">Reference proteome</keyword>
<sequence>MNEKGCHHTLHHQQSVLSKTGAKRLHRLAPEHLENVTVVGCVSAFGSAVPPMILFKGKRLKPEFEDNLPASTLMKMAPILLVLDGAKCHLDFTIVYEAENHEISLICLPSNTALELQPLDKASYTGKYIQKKG</sequence>
<evidence type="ECO:0000313" key="2">
    <source>
        <dbReference type="Proteomes" id="UP001056778"/>
    </source>
</evidence>
<dbReference type="Proteomes" id="UP001056778">
    <property type="component" value="Chromosome 2"/>
</dbReference>
<name>A0ACB9TQI3_HOLOL</name>
<proteinExistence type="predicted"/>
<keyword evidence="1" id="KW-0255">Endonuclease</keyword>
<reference evidence="1" key="1">
    <citation type="submission" date="2022-04" db="EMBL/GenBank/DDBJ databases">
        <title>Chromosome-scale genome assembly of Holotrichia oblita Faldermann.</title>
        <authorList>
            <person name="Rongchong L."/>
        </authorList>
    </citation>
    <scope>NUCLEOTIDE SEQUENCE</scope>
    <source>
        <strain evidence="1">81SQS9</strain>
    </source>
</reference>
<keyword evidence="1" id="KW-0540">Nuclease</keyword>
<protein>
    <submittedName>
        <fullName evidence="1">Dde superfamily endonuclease</fullName>
    </submittedName>
</protein>
<organism evidence="1 2">
    <name type="scientific">Holotrichia oblita</name>
    <name type="common">Chafer beetle</name>
    <dbReference type="NCBI Taxonomy" id="644536"/>
    <lineage>
        <taxon>Eukaryota</taxon>
        <taxon>Metazoa</taxon>
        <taxon>Ecdysozoa</taxon>
        <taxon>Arthropoda</taxon>
        <taxon>Hexapoda</taxon>
        <taxon>Insecta</taxon>
        <taxon>Pterygota</taxon>
        <taxon>Neoptera</taxon>
        <taxon>Endopterygota</taxon>
        <taxon>Coleoptera</taxon>
        <taxon>Polyphaga</taxon>
        <taxon>Scarabaeiformia</taxon>
        <taxon>Scarabaeidae</taxon>
        <taxon>Melolonthinae</taxon>
        <taxon>Holotrichia</taxon>
    </lineage>
</organism>
<dbReference type="EMBL" id="CM043016">
    <property type="protein sequence ID" value="KAI4468889.1"/>
    <property type="molecule type" value="Genomic_DNA"/>
</dbReference>
<keyword evidence="1" id="KW-0378">Hydrolase</keyword>
<comment type="caution">
    <text evidence="1">The sequence shown here is derived from an EMBL/GenBank/DDBJ whole genome shotgun (WGS) entry which is preliminary data.</text>
</comment>
<gene>
    <name evidence="1" type="ORF">MML48_2g00009249</name>
</gene>
<evidence type="ECO:0000313" key="1">
    <source>
        <dbReference type="EMBL" id="KAI4468889.1"/>
    </source>
</evidence>